<evidence type="ECO:0000256" key="8">
    <source>
        <dbReference type="ARBA" id="ARBA00023002"/>
    </source>
</evidence>
<dbReference type="NCBIfam" id="TIGR02504">
    <property type="entry name" value="NrdJ_Z"/>
    <property type="match status" value="1"/>
</dbReference>
<evidence type="ECO:0000256" key="6">
    <source>
        <dbReference type="ARBA" id="ARBA00022634"/>
    </source>
</evidence>
<dbReference type="InterPro" id="IPR013678">
    <property type="entry name" value="RNR_2_N"/>
</dbReference>
<evidence type="ECO:0000259" key="17">
    <source>
        <dbReference type="Pfam" id="PF12637"/>
    </source>
</evidence>
<evidence type="ECO:0000256" key="3">
    <source>
        <dbReference type="ARBA" id="ARBA00012274"/>
    </source>
</evidence>
<evidence type="ECO:0000256" key="7">
    <source>
        <dbReference type="ARBA" id="ARBA00022741"/>
    </source>
</evidence>
<dbReference type="EMBL" id="BMHQ01000003">
    <property type="protein sequence ID" value="GGE10064.1"/>
    <property type="molecule type" value="Genomic_DNA"/>
</dbReference>
<dbReference type="PRINTS" id="PR01183">
    <property type="entry name" value="RIBORDTASEM1"/>
</dbReference>
<comment type="similarity">
    <text evidence="2 13">Belongs to the ribonucleoside diphosphate reductase class-2 family.</text>
</comment>
<dbReference type="PANTHER" id="PTHR43371">
    <property type="entry name" value="VITAMIN B12-DEPENDENT RIBONUCLEOTIDE REDUCTASE"/>
    <property type="match status" value="1"/>
</dbReference>
<feature type="domain" description="Ribonucleotide reductase large subunit C-terminal" evidence="15">
    <location>
        <begin position="182"/>
        <end position="678"/>
    </location>
</feature>
<evidence type="ECO:0000256" key="11">
    <source>
        <dbReference type="ARBA" id="ARBA00025437"/>
    </source>
</evidence>
<feature type="region of interest" description="Disordered" evidence="14">
    <location>
        <begin position="1031"/>
        <end position="1067"/>
    </location>
</feature>
<dbReference type="RefSeq" id="WP_188646740.1">
    <property type="nucleotide sequence ID" value="NZ_BMHQ01000003.1"/>
</dbReference>
<reference evidence="18" key="1">
    <citation type="journal article" date="2014" name="Int. J. Syst. Evol. Microbiol.">
        <title>Complete genome sequence of Corynebacterium casei LMG S-19264T (=DSM 44701T), isolated from a smear-ripened cheese.</title>
        <authorList>
            <consortium name="US DOE Joint Genome Institute (JGI-PGF)"/>
            <person name="Walter F."/>
            <person name="Albersmeier A."/>
            <person name="Kalinowski J."/>
            <person name="Ruckert C."/>
        </authorList>
    </citation>
    <scope>NUCLEOTIDE SEQUENCE</scope>
    <source>
        <strain evidence="18">CGMCC 1.15179</strain>
    </source>
</reference>
<dbReference type="EC" id="1.17.4.1" evidence="3 13"/>
<feature type="compositionally biased region" description="Basic and acidic residues" evidence="14">
    <location>
        <begin position="850"/>
        <end position="860"/>
    </location>
</feature>
<dbReference type="NCBIfam" id="NF005122">
    <property type="entry name" value="PRK06556.1"/>
    <property type="match status" value="1"/>
</dbReference>
<accession>A0A8J2VHR9</accession>
<sequence>MRIQRYFTRAGEDPFASVEYEKRDCRITNPDGSVVFEMKGAEVPKHWSQVAADIMISKYFRKAGVPQYDEAGNPIVDEDGNPVTGPERSAKQVIHRLAGCWRVWGEQNGYFDSEEDAQAFYDELVYMMLHQMAAPNSPQWFNTGLAYAYGIKGKPQGHYYVDPETEELKKGEDAYSRPQPHACFIQSVEDDLVNEGGIMDLWVREARLFKYGSGTGTNFSNIRGKGEPLSGGGTSSGLLSFLKIGDRAAGAIKSGGTTRRAAKMVCLDLDHPDVEEFINWKSQEEKKVRALIEAGYDPSFNGEAYETISGQNSNNSVRAPHEFFQALNEDGGWDLIRRTDGKVAKTVRAKELWKQIGEAAWECADPGVQYDGTINEWHTCPAGMDGQYGARHNRINASNPCSEYMFLDNTACNLASLNLIKFYDIDNCRFDIPALKHATRLWTIVLEISVLMAQYPSREIAQLSYEYRTLGLGYANIGTVLMVSGIPYDSEEALAITGAVTAIMTGTAYATSAEMAKELGPFKAYPINREHMLRVIRNHRRAAYNAPEEEYEGLTVKPMGIHPTHCPPELLEAARQSWDEALELGEKHGYRNAQTTLLAPTGTIGLLMDCDTTGVEPDFALVKFKKLAGGGYFKIANQSIRPALKNLGYNEEEIQDILTYVTGTLSLEGSPHINRDTLKEKGFTDEDLEKVEKVLPTVFELPFAFNAWTLGPECMDRLGISEEQYSAPDFNLLRTLGFTKGQIDAANDVICGRMTIEGAPHLKEEHYAVFDTANPNGKYGKRFIQYMGHLRMMAAAQPFLSGAISKTINMPESSSVEDIQHAYYEGWKLGLKAVALYRDGSKSSQPLNSRGDDKEEKEETTSIEQQLATAESFAAASKLKEVYAPGHVPSVRRRLPRKRDGITQEARVAGQKIFVRTGEYADGSLGEIFIDMHKAGSTMRGMLDAFAVAVSLGLQHGVPLEKYVNSMTFTRFEPAGTVNHPNIKMATSVIDYVFRLLGMEYLGRTDFVQVPPKKEELRCHVNQWKKKMVEEAEPEASPTHASSEVKQGYQEVTGSTEGSESTQDNLDAIRSSSGAPLCIDCGGMTKRNGSCYVCLDCGATTGCS</sequence>
<dbReference type="GO" id="GO:0050897">
    <property type="term" value="F:cobalt ion binding"/>
    <property type="evidence" value="ECO:0007669"/>
    <property type="project" value="InterPro"/>
</dbReference>
<keyword evidence="6 13" id="KW-0237">DNA synthesis</keyword>
<dbReference type="CDD" id="cd02888">
    <property type="entry name" value="RNR_II_dimer"/>
    <property type="match status" value="1"/>
</dbReference>
<evidence type="ECO:0000256" key="1">
    <source>
        <dbReference type="ARBA" id="ARBA00001922"/>
    </source>
</evidence>
<keyword evidence="7 13" id="KW-0547">Nucleotide-binding</keyword>
<keyword evidence="8 13" id="KW-0560">Oxidoreductase</keyword>
<dbReference type="InterPro" id="IPR000788">
    <property type="entry name" value="RNR_lg_C"/>
</dbReference>
<dbReference type="Pfam" id="PF02867">
    <property type="entry name" value="Ribonuc_red_lgC"/>
    <property type="match status" value="2"/>
</dbReference>
<evidence type="ECO:0000256" key="12">
    <source>
        <dbReference type="ARBA" id="ARBA00047754"/>
    </source>
</evidence>
<dbReference type="Pfam" id="PF12637">
    <property type="entry name" value="TSCPD"/>
    <property type="match status" value="1"/>
</dbReference>
<comment type="caution">
    <text evidence="18">The sequence shown here is derived from an EMBL/GenBank/DDBJ whole genome shotgun (WGS) entry which is preliminary data.</text>
</comment>
<dbReference type="SUPFAM" id="SSF51998">
    <property type="entry name" value="PFL-like glycyl radical enzymes"/>
    <property type="match status" value="1"/>
</dbReference>
<dbReference type="AlphaFoldDB" id="A0A8J2VHR9"/>
<dbReference type="Proteomes" id="UP000625210">
    <property type="component" value="Unassembled WGS sequence"/>
</dbReference>
<evidence type="ECO:0000313" key="19">
    <source>
        <dbReference type="Proteomes" id="UP000625210"/>
    </source>
</evidence>
<reference evidence="18" key="2">
    <citation type="submission" date="2020-09" db="EMBL/GenBank/DDBJ databases">
        <authorList>
            <person name="Sun Q."/>
            <person name="Zhou Y."/>
        </authorList>
    </citation>
    <scope>NUCLEOTIDE SEQUENCE</scope>
    <source>
        <strain evidence="18">CGMCC 1.15179</strain>
    </source>
</reference>
<evidence type="ECO:0000256" key="5">
    <source>
        <dbReference type="ARBA" id="ARBA00022628"/>
    </source>
</evidence>
<dbReference type="Gene3D" id="3.20.70.20">
    <property type="match status" value="2"/>
</dbReference>
<comment type="cofactor">
    <cofactor evidence="1 13">
        <name>adenosylcob(III)alamin</name>
        <dbReference type="ChEBI" id="CHEBI:18408"/>
    </cofactor>
</comment>
<dbReference type="GO" id="GO:0004748">
    <property type="term" value="F:ribonucleoside-diphosphate reductase activity, thioredoxin disulfide as acceptor"/>
    <property type="evidence" value="ECO:0007669"/>
    <property type="project" value="UniProtKB-EC"/>
</dbReference>
<protein>
    <recommendedName>
        <fullName evidence="4 13">Vitamin B12-dependent ribonucleotide reductase</fullName>
        <ecNumber evidence="3 13">1.17.4.1</ecNumber>
    </recommendedName>
</protein>
<dbReference type="InterPro" id="IPR050862">
    <property type="entry name" value="RdRp_reductase_class-2"/>
</dbReference>
<evidence type="ECO:0000256" key="13">
    <source>
        <dbReference type="RuleBase" id="RU364064"/>
    </source>
</evidence>
<comment type="catalytic activity">
    <reaction evidence="12 13">
        <text>a 2'-deoxyribonucleoside 5'-diphosphate + [thioredoxin]-disulfide + H2O = a ribonucleoside 5'-diphosphate + [thioredoxin]-dithiol</text>
        <dbReference type="Rhea" id="RHEA:23252"/>
        <dbReference type="Rhea" id="RHEA-COMP:10698"/>
        <dbReference type="Rhea" id="RHEA-COMP:10700"/>
        <dbReference type="ChEBI" id="CHEBI:15377"/>
        <dbReference type="ChEBI" id="CHEBI:29950"/>
        <dbReference type="ChEBI" id="CHEBI:50058"/>
        <dbReference type="ChEBI" id="CHEBI:57930"/>
        <dbReference type="ChEBI" id="CHEBI:73316"/>
        <dbReference type="EC" id="1.17.4.1"/>
    </reaction>
</comment>
<evidence type="ECO:0000256" key="14">
    <source>
        <dbReference type="SAM" id="MobiDB-lite"/>
    </source>
</evidence>
<gene>
    <name evidence="18" type="primary">nrdJ</name>
    <name evidence="18" type="ORF">GCM10011571_09230</name>
</gene>
<evidence type="ECO:0000256" key="10">
    <source>
        <dbReference type="ARBA" id="ARBA00023285"/>
    </source>
</evidence>
<feature type="domain" description="Ribonucleotide reductase class II vitamin B12-dependent N-terminal" evidence="16">
    <location>
        <begin position="22"/>
        <end position="131"/>
    </location>
</feature>
<evidence type="ECO:0000259" key="16">
    <source>
        <dbReference type="Pfam" id="PF08471"/>
    </source>
</evidence>
<keyword evidence="10 13" id="KW-0170">Cobalt</keyword>
<keyword evidence="5 13" id="KW-0846">Cobalamin</keyword>
<evidence type="ECO:0000313" key="18">
    <source>
        <dbReference type="EMBL" id="GGE10064.1"/>
    </source>
</evidence>
<feature type="region of interest" description="Disordered" evidence="14">
    <location>
        <begin position="841"/>
        <end position="862"/>
    </location>
</feature>
<feature type="domain" description="TSCPD" evidence="17">
    <location>
        <begin position="896"/>
        <end position="998"/>
    </location>
</feature>
<proteinExistence type="inferred from homology"/>
<dbReference type="InterPro" id="IPR013344">
    <property type="entry name" value="RNR_NrdJ/NrdZ"/>
</dbReference>
<dbReference type="PANTHER" id="PTHR43371:SF1">
    <property type="entry name" value="RIBONUCLEOSIDE-DIPHOSPHATE REDUCTASE"/>
    <property type="match status" value="1"/>
</dbReference>
<evidence type="ECO:0000256" key="2">
    <source>
        <dbReference type="ARBA" id="ARBA00007405"/>
    </source>
</evidence>
<comment type="function">
    <text evidence="11 13">Catalyzes the reduction of ribonucleotides to deoxyribonucleotides. May function to provide a pool of deoxyribonucleotide precursors for DNA repair during oxygen limitation and/or for immediate growth after restoration of oxygen.</text>
</comment>
<name>A0A8J2VHR9_9BACL</name>
<evidence type="ECO:0000259" key="15">
    <source>
        <dbReference type="Pfam" id="PF02867"/>
    </source>
</evidence>
<evidence type="ECO:0000256" key="4">
    <source>
        <dbReference type="ARBA" id="ARBA00014409"/>
    </source>
</evidence>
<dbReference type="Pfam" id="PF08471">
    <property type="entry name" value="Ribonuc_red_2_N"/>
    <property type="match status" value="1"/>
</dbReference>
<feature type="domain" description="Ribonucleotide reductase large subunit C-terminal" evidence="15">
    <location>
        <begin position="743"/>
        <end position="837"/>
    </location>
</feature>
<feature type="compositionally biased region" description="Polar residues" evidence="14">
    <location>
        <begin position="1039"/>
        <end position="1067"/>
    </location>
</feature>
<dbReference type="GO" id="GO:0071897">
    <property type="term" value="P:DNA biosynthetic process"/>
    <property type="evidence" value="ECO:0007669"/>
    <property type="project" value="UniProtKB-KW"/>
</dbReference>
<keyword evidence="19" id="KW-1185">Reference proteome</keyword>
<keyword evidence="9" id="KW-1015">Disulfide bond</keyword>
<dbReference type="GO" id="GO:0031419">
    <property type="term" value="F:cobalamin binding"/>
    <property type="evidence" value="ECO:0007669"/>
    <property type="project" value="UniProtKB-KW"/>
</dbReference>
<evidence type="ECO:0000256" key="9">
    <source>
        <dbReference type="ARBA" id="ARBA00023157"/>
    </source>
</evidence>
<dbReference type="InterPro" id="IPR024434">
    <property type="entry name" value="TSCPD_dom"/>
</dbReference>
<organism evidence="18 19">
    <name type="scientific">Marinithermofilum abyssi</name>
    <dbReference type="NCBI Taxonomy" id="1571185"/>
    <lineage>
        <taxon>Bacteria</taxon>
        <taxon>Bacillati</taxon>
        <taxon>Bacillota</taxon>
        <taxon>Bacilli</taxon>
        <taxon>Bacillales</taxon>
        <taxon>Thermoactinomycetaceae</taxon>
        <taxon>Marinithermofilum</taxon>
    </lineage>
</organism>
<dbReference type="GO" id="GO:0000166">
    <property type="term" value="F:nucleotide binding"/>
    <property type="evidence" value="ECO:0007669"/>
    <property type="project" value="UniProtKB-KW"/>
</dbReference>